<dbReference type="EMBL" id="JAYKOT010000003">
    <property type="protein sequence ID" value="MEB3429660.1"/>
    <property type="molecule type" value="Genomic_DNA"/>
</dbReference>
<evidence type="ECO:0000256" key="2">
    <source>
        <dbReference type="ARBA" id="ARBA00022679"/>
    </source>
</evidence>
<comment type="similarity">
    <text evidence="1 6 7">Belongs to the acetokinase family.</text>
</comment>
<dbReference type="GO" id="GO:0000287">
    <property type="term" value="F:magnesium ion binding"/>
    <property type="evidence" value="ECO:0007669"/>
    <property type="project" value="UniProtKB-UniRule"/>
</dbReference>
<dbReference type="SUPFAM" id="SSF53067">
    <property type="entry name" value="Actin-like ATPase domain"/>
    <property type="match status" value="2"/>
</dbReference>
<keyword evidence="9" id="KW-1185">Reference proteome</keyword>
<dbReference type="RefSeq" id="WP_324619838.1">
    <property type="nucleotide sequence ID" value="NZ_JAYKOT010000003.1"/>
</dbReference>
<feature type="site" description="Transition state stabilizer" evidence="6">
    <location>
        <position position="180"/>
    </location>
</feature>
<keyword evidence="4 6" id="KW-0418">Kinase</keyword>
<feature type="binding site" evidence="6">
    <location>
        <position position="91"/>
    </location>
    <ligand>
        <name>substrate</name>
    </ligand>
</feature>
<protein>
    <recommendedName>
        <fullName evidence="6">Acetate kinase</fullName>
        <ecNumber evidence="6">2.7.2.1</ecNumber>
    </recommendedName>
    <alternativeName>
        <fullName evidence="6">Acetokinase</fullName>
    </alternativeName>
</protein>
<feature type="binding site" evidence="6">
    <location>
        <position position="14"/>
    </location>
    <ligand>
        <name>ATP</name>
        <dbReference type="ChEBI" id="CHEBI:30616"/>
    </ligand>
</feature>
<dbReference type="InterPro" id="IPR023865">
    <property type="entry name" value="Aliphatic_acid_kinase_CS"/>
</dbReference>
<evidence type="ECO:0000256" key="7">
    <source>
        <dbReference type="RuleBase" id="RU003835"/>
    </source>
</evidence>
<dbReference type="AlphaFoldDB" id="A0AAW9MYL5"/>
<comment type="catalytic activity">
    <reaction evidence="6">
        <text>acetate + ATP = acetyl phosphate + ADP</text>
        <dbReference type="Rhea" id="RHEA:11352"/>
        <dbReference type="ChEBI" id="CHEBI:22191"/>
        <dbReference type="ChEBI" id="CHEBI:30089"/>
        <dbReference type="ChEBI" id="CHEBI:30616"/>
        <dbReference type="ChEBI" id="CHEBI:456216"/>
        <dbReference type="EC" id="2.7.2.1"/>
    </reaction>
</comment>
<comment type="pathway">
    <text evidence="6">Metabolic intermediate biosynthesis; acetyl-CoA biosynthesis; acetyl-CoA from acetate: step 1/2.</text>
</comment>
<dbReference type="HAMAP" id="MF_00020">
    <property type="entry name" value="Acetate_kinase"/>
    <property type="match status" value="1"/>
</dbReference>
<dbReference type="GO" id="GO:0006083">
    <property type="term" value="P:acetate metabolic process"/>
    <property type="evidence" value="ECO:0007669"/>
    <property type="project" value="TreeGrafter"/>
</dbReference>
<feature type="active site" description="Proton donor/acceptor" evidence="6">
    <location>
        <position position="148"/>
    </location>
</feature>
<name>A0AAW9MYL5_9FIRM</name>
<comment type="function">
    <text evidence="6">Catalyzes the formation of acetyl phosphate from acetate and ATP. Can also catalyze the reverse reaction.</text>
</comment>
<dbReference type="PROSITE" id="PS01076">
    <property type="entry name" value="ACETATE_KINASE_2"/>
    <property type="match status" value="1"/>
</dbReference>
<keyword evidence="6" id="KW-0963">Cytoplasm</keyword>
<dbReference type="PRINTS" id="PR00471">
    <property type="entry name" value="ACETATEKNASE"/>
</dbReference>
<organism evidence="8 9">
    <name type="scientific">Citroniella saccharovorans</name>
    <dbReference type="NCBI Taxonomy" id="2053367"/>
    <lineage>
        <taxon>Bacteria</taxon>
        <taxon>Bacillati</taxon>
        <taxon>Bacillota</taxon>
        <taxon>Tissierellia</taxon>
        <taxon>Tissierellales</taxon>
        <taxon>Peptoniphilaceae</taxon>
        <taxon>Citroniella</taxon>
    </lineage>
</organism>
<dbReference type="InterPro" id="IPR000890">
    <property type="entry name" value="Aliphatic_acid_kin_short-chain"/>
</dbReference>
<dbReference type="Proteomes" id="UP001357733">
    <property type="component" value="Unassembled WGS sequence"/>
</dbReference>
<dbReference type="GO" id="GO:0006085">
    <property type="term" value="P:acetyl-CoA biosynthetic process"/>
    <property type="evidence" value="ECO:0007669"/>
    <property type="project" value="UniProtKB-UniRule"/>
</dbReference>
<feature type="binding site" evidence="6">
    <location>
        <begin position="208"/>
        <end position="212"/>
    </location>
    <ligand>
        <name>ATP</name>
        <dbReference type="ChEBI" id="CHEBI:30616"/>
    </ligand>
</feature>
<dbReference type="PANTHER" id="PTHR21060">
    <property type="entry name" value="ACETATE KINASE"/>
    <property type="match status" value="1"/>
</dbReference>
<feature type="binding site" evidence="6">
    <location>
        <begin position="331"/>
        <end position="335"/>
    </location>
    <ligand>
        <name>ATP</name>
        <dbReference type="ChEBI" id="CHEBI:30616"/>
    </ligand>
</feature>
<evidence type="ECO:0000256" key="5">
    <source>
        <dbReference type="ARBA" id="ARBA00022840"/>
    </source>
</evidence>
<evidence type="ECO:0000256" key="3">
    <source>
        <dbReference type="ARBA" id="ARBA00022741"/>
    </source>
</evidence>
<dbReference type="NCBIfam" id="TIGR00016">
    <property type="entry name" value="ackA"/>
    <property type="match status" value="1"/>
</dbReference>
<dbReference type="PANTHER" id="PTHR21060:SF15">
    <property type="entry name" value="ACETATE KINASE-RELATED"/>
    <property type="match status" value="1"/>
</dbReference>
<comment type="subcellular location">
    <subcellularLocation>
        <location evidence="6">Cytoplasm</location>
    </subcellularLocation>
</comment>
<gene>
    <name evidence="6" type="primary">ackA</name>
    <name evidence="8" type="ORF">VLK81_06485</name>
</gene>
<feature type="binding site" evidence="6">
    <location>
        <position position="7"/>
    </location>
    <ligand>
        <name>Mg(2+)</name>
        <dbReference type="ChEBI" id="CHEBI:18420"/>
    </ligand>
</feature>
<keyword evidence="5 6" id="KW-0067">ATP-binding</keyword>
<evidence type="ECO:0000256" key="1">
    <source>
        <dbReference type="ARBA" id="ARBA00008748"/>
    </source>
</evidence>
<dbReference type="GO" id="GO:0008776">
    <property type="term" value="F:acetate kinase activity"/>
    <property type="evidence" value="ECO:0007669"/>
    <property type="project" value="UniProtKB-UniRule"/>
</dbReference>
<keyword evidence="3 6" id="KW-0547">Nucleotide-binding</keyword>
<dbReference type="Pfam" id="PF00871">
    <property type="entry name" value="Acetate_kinase"/>
    <property type="match status" value="1"/>
</dbReference>
<feature type="site" description="Transition state stabilizer" evidence="6">
    <location>
        <position position="241"/>
    </location>
</feature>
<dbReference type="Gene3D" id="3.30.420.40">
    <property type="match status" value="2"/>
</dbReference>
<dbReference type="EC" id="2.7.2.1" evidence="6"/>
<accession>A0AAW9MYL5</accession>
<comment type="cofactor">
    <cofactor evidence="6">
        <name>Mg(2+)</name>
        <dbReference type="ChEBI" id="CHEBI:18420"/>
    </cofactor>
    <cofactor evidence="6">
        <name>Mn(2+)</name>
        <dbReference type="ChEBI" id="CHEBI:29035"/>
    </cofactor>
    <text evidence="6">Mg(2+). Can also accept Mn(2+).</text>
</comment>
<keyword evidence="2 6" id="KW-0808">Transferase</keyword>
<feature type="binding site" evidence="6">
    <location>
        <begin position="283"/>
        <end position="285"/>
    </location>
    <ligand>
        <name>ATP</name>
        <dbReference type="ChEBI" id="CHEBI:30616"/>
    </ligand>
</feature>
<evidence type="ECO:0000313" key="9">
    <source>
        <dbReference type="Proteomes" id="UP001357733"/>
    </source>
</evidence>
<dbReference type="InterPro" id="IPR004372">
    <property type="entry name" value="Ac/propionate_kinase"/>
</dbReference>
<reference evidence="8 9" key="1">
    <citation type="submission" date="2024-01" db="EMBL/GenBank/DDBJ databases">
        <title>Complete genome sequence of Citroniella saccharovorans strain M6.X9, isolated from human fecal sample.</title>
        <authorList>
            <person name="Cheng G."/>
            <person name="Westerholm M."/>
            <person name="Schnurer A."/>
        </authorList>
    </citation>
    <scope>NUCLEOTIDE SEQUENCE [LARGE SCALE GENOMIC DNA]</scope>
    <source>
        <strain evidence="8 9">DSM 29873</strain>
    </source>
</reference>
<comment type="caution">
    <text evidence="8">The sequence shown here is derived from an EMBL/GenBank/DDBJ whole genome shotgun (WGS) entry which is preliminary data.</text>
</comment>
<proteinExistence type="inferred from homology"/>
<comment type="subunit">
    <text evidence="6">Homodimer.</text>
</comment>
<dbReference type="GO" id="GO:0005524">
    <property type="term" value="F:ATP binding"/>
    <property type="evidence" value="ECO:0007669"/>
    <property type="project" value="UniProtKB-KW"/>
</dbReference>
<sequence length="398" mass="43945">MKILIINCGSSSLKYQIIDMTNENTLCKGLVERIGIEGSRLIHKVEGQENYVIETPMKDHKDAIKHVFDALLDEKHGVIKSLDEISGIGHRVLHGGPDMTESILVDQRVKDTIKEFVKFGPLHNPGNLMGIEACEEIAPGKPNVAVFDTSFHQTMPDYVYMYPIPYEYYEKYSIRKYGFHGTSHKYISHRAPEVIGKPKEELNIVSCHLGNGSSLAAIACGKCFDTSMGLTPLEGLMMGTRCGNIDPTVDSFLQQNENLSAAELNTLLNKKSGALGVSGVSSDFRDLEEAAAEGNDRARLALDMFVIRVKRFLGAYIAELKGCDAVVFTGGIGENSATMRADICKDLEHIGIKIDPERNNVRGKEALISSDDSKIKVYVIPTDEEVMIARDTMEIITK</sequence>
<dbReference type="CDD" id="cd24010">
    <property type="entry name" value="ASKHA_NBD_AcK_PK"/>
    <property type="match status" value="1"/>
</dbReference>
<dbReference type="PROSITE" id="PS01075">
    <property type="entry name" value="ACETATE_KINASE_1"/>
    <property type="match status" value="1"/>
</dbReference>
<feature type="binding site" evidence="6">
    <location>
        <position position="384"/>
    </location>
    <ligand>
        <name>Mg(2+)</name>
        <dbReference type="ChEBI" id="CHEBI:18420"/>
    </ligand>
</feature>
<dbReference type="GO" id="GO:0005737">
    <property type="term" value="C:cytoplasm"/>
    <property type="evidence" value="ECO:0007669"/>
    <property type="project" value="UniProtKB-SubCell"/>
</dbReference>
<evidence type="ECO:0000256" key="4">
    <source>
        <dbReference type="ARBA" id="ARBA00022777"/>
    </source>
</evidence>
<evidence type="ECO:0000313" key="8">
    <source>
        <dbReference type="EMBL" id="MEB3429660.1"/>
    </source>
</evidence>
<dbReference type="InterPro" id="IPR043129">
    <property type="entry name" value="ATPase_NBD"/>
</dbReference>
<evidence type="ECO:0000256" key="6">
    <source>
        <dbReference type="HAMAP-Rule" id="MF_00020"/>
    </source>
</evidence>
<keyword evidence="6" id="KW-0479">Metal-binding</keyword>
<dbReference type="PIRSF" id="PIRSF000722">
    <property type="entry name" value="Acetate_prop_kin"/>
    <property type="match status" value="1"/>
</dbReference>
<keyword evidence="6" id="KW-0460">Magnesium</keyword>